<evidence type="ECO:0000256" key="1">
    <source>
        <dbReference type="SAM" id="Phobius"/>
    </source>
</evidence>
<organism evidence="2 3">
    <name type="scientific">Candidozyma auris</name>
    <name type="common">Yeast</name>
    <name type="synonym">Candida auris</name>
    <dbReference type="NCBI Taxonomy" id="498019"/>
    <lineage>
        <taxon>Eukaryota</taxon>
        <taxon>Fungi</taxon>
        <taxon>Dikarya</taxon>
        <taxon>Ascomycota</taxon>
        <taxon>Saccharomycotina</taxon>
        <taxon>Pichiomycetes</taxon>
        <taxon>Metschnikowiaceae</taxon>
        <taxon>Candidozyma</taxon>
    </lineage>
</organism>
<keyword evidence="1" id="KW-1133">Transmembrane helix</keyword>
<proteinExistence type="predicted"/>
<dbReference type="AlphaFoldDB" id="A0A0L0NYS8"/>
<keyword evidence="1" id="KW-0472">Membrane</keyword>
<gene>
    <name evidence="2" type="ORF">QG37_04189</name>
</gene>
<keyword evidence="1" id="KW-0812">Transmembrane</keyword>
<sequence length="33" mass="3929">MIKVDKLFILLLVLVLLIQMLLYILMQEVNIKN</sequence>
<feature type="transmembrane region" description="Helical" evidence="1">
    <location>
        <begin position="7"/>
        <end position="26"/>
    </location>
</feature>
<dbReference type="Proteomes" id="UP000037122">
    <property type="component" value="Unassembled WGS sequence"/>
</dbReference>
<evidence type="ECO:0000313" key="3">
    <source>
        <dbReference type="Proteomes" id="UP000037122"/>
    </source>
</evidence>
<reference evidence="3" key="1">
    <citation type="journal article" date="2015" name="BMC Genomics">
        <title>Draft genome of a commonly misdiagnosed multidrug resistant pathogen Candida auris.</title>
        <authorList>
            <person name="Chatterjee S."/>
            <person name="Alampalli S.V."/>
            <person name="Nageshan R.K."/>
            <person name="Chettiar S.T."/>
            <person name="Joshi S."/>
            <person name="Tatu U.S."/>
        </authorList>
    </citation>
    <scope>NUCLEOTIDE SEQUENCE [LARGE SCALE GENOMIC DNA]</scope>
    <source>
        <strain evidence="3">6684</strain>
    </source>
</reference>
<name>A0A0L0NYS8_CANAR</name>
<protein>
    <submittedName>
        <fullName evidence="2">Uncharacterized protein</fullName>
    </submittedName>
</protein>
<dbReference type="EMBL" id="LGST01000029">
    <property type="protein sequence ID" value="KND98850.1"/>
    <property type="molecule type" value="Genomic_DNA"/>
</dbReference>
<evidence type="ECO:0000313" key="2">
    <source>
        <dbReference type="EMBL" id="KND98850.1"/>
    </source>
</evidence>
<accession>A0A0L0NYS8</accession>
<comment type="caution">
    <text evidence="2">The sequence shown here is derived from an EMBL/GenBank/DDBJ whole genome shotgun (WGS) entry which is preliminary data.</text>
</comment>